<gene>
    <name evidence="1" type="ORF">TAV2_LOCUS17377</name>
</gene>
<proteinExistence type="predicted"/>
<evidence type="ECO:0000313" key="1">
    <source>
        <dbReference type="EMBL" id="CAH2064692.1"/>
    </source>
</evidence>
<dbReference type="EMBL" id="OU466861">
    <property type="protein sequence ID" value="CAH2064692.1"/>
    <property type="molecule type" value="Genomic_DNA"/>
</dbReference>
<evidence type="ECO:0000313" key="2">
    <source>
        <dbReference type="Proteomes" id="UP000836841"/>
    </source>
</evidence>
<protein>
    <recommendedName>
        <fullName evidence="3">F-box domain-containing protein</fullName>
    </recommendedName>
</protein>
<keyword evidence="2" id="KW-1185">Reference proteome</keyword>
<dbReference type="Proteomes" id="UP000836841">
    <property type="component" value="Chromosome 5"/>
</dbReference>
<name>A0AAU9SG23_THLAR</name>
<dbReference type="AlphaFoldDB" id="A0AAU9SG23"/>
<evidence type="ECO:0008006" key="3">
    <source>
        <dbReference type="Google" id="ProtNLM"/>
    </source>
</evidence>
<organism evidence="1 2">
    <name type="scientific">Thlaspi arvense</name>
    <name type="common">Field penny-cress</name>
    <dbReference type="NCBI Taxonomy" id="13288"/>
    <lineage>
        <taxon>Eukaryota</taxon>
        <taxon>Viridiplantae</taxon>
        <taxon>Streptophyta</taxon>
        <taxon>Embryophyta</taxon>
        <taxon>Tracheophyta</taxon>
        <taxon>Spermatophyta</taxon>
        <taxon>Magnoliopsida</taxon>
        <taxon>eudicotyledons</taxon>
        <taxon>Gunneridae</taxon>
        <taxon>Pentapetalae</taxon>
        <taxon>rosids</taxon>
        <taxon>malvids</taxon>
        <taxon>Brassicales</taxon>
        <taxon>Brassicaceae</taxon>
        <taxon>Thlaspideae</taxon>
        <taxon>Thlaspi</taxon>
    </lineage>
</organism>
<accession>A0AAU9SG23</accession>
<sequence>MGCETRVRAKTRIKVKHNKQNYLIKMTENQSQSQLEQLPRDLLGEIISRVAPTSRTAVRNVMAASPKLALGAQDEPCGMQKQQLCATAETWKTGANTATTTNKW</sequence>
<reference evidence="1 2" key="1">
    <citation type="submission" date="2022-03" db="EMBL/GenBank/DDBJ databases">
        <authorList>
            <person name="Nunn A."/>
            <person name="Chopra R."/>
            <person name="Nunn A."/>
            <person name="Contreras Garrido A."/>
        </authorList>
    </citation>
    <scope>NUCLEOTIDE SEQUENCE [LARGE SCALE GENOMIC DNA]</scope>
</reference>